<evidence type="ECO:0000256" key="3">
    <source>
        <dbReference type="ARBA" id="ARBA00022448"/>
    </source>
</evidence>
<dbReference type="PANTHER" id="PTHR43337">
    <property type="entry name" value="XANTHINE/URACIL PERMEASE C887.17-RELATED"/>
    <property type="match status" value="1"/>
</dbReference>
<dbReference type="GO" id="GO:0015854">
    <property type="term" value="P:guanine transport"/>
    <property type="evidence" value="ECO:0007669"/>
    <property type="project" value="TreeGrafter"/>
</dbReference>
<dbReference type="GO" id="GO:0012505">
    <property type="term" value="C:endomembrane system"/>
    <property type="evidence" value="ECO:0007669"/>
    <property type="project" value="UniProtKB-SubCell"/>
</dbReference>
<dbReference type="Pfam" id="PF00860">
    <property type="entry name" value="Xan_ur_permease"/>
    <property type="match status" value="2"/>
</dbReference>
<evidence type="ECO:0000256" key="4">
    <source>
        <dbReference type="ARBA" id="ARBA00022692"/>
    </source>
</evidence>
<feature type="transmembrane region" description="Helical" evidence="8">
    <location>
        <begin position="169"/>
        <end position="187"/>
    </location>
</feature>
<evidence type="ECO:0000256" key="8">
    <source>
        <dbReference type="SAM" id="Phobius"/>
    </source>
</evidence>
<dbReference type="VEuPathDB" id="CryptoDB:Vbra_23038"/>
<proteinExistence type="inferred from homology"/>
<gene>
    <name evidence="9" type="ORF">Vbra_23038</name>
</gene>
<dbReference type="AlphaFoldDB" id="A0A0G4GXR6"/>
<comment type="subcellular location">
    <subcellularLocation>
        <location evidence="1">Endomembrane system</location>
        <topology evidence="1">Multi-pass membrane protein</topology>
    </subcellularLocation>
</comment>
<name>A0A0G4GXR6_VITBC</name>
<feature type="compositionally biased region" description="Basic and acidic residues" evidence="7">
    <location>
        <begin position="507"/>
        <end position="527"/>
    </location>
</feature>
<keyword evidence="6 8" id="KW-0472">Membrane</keyword>
<comment type="similarity">
    <text evidence="2">Belongs to the nucleobase:cation symporter-2 (NCS2) (TC 2.A.40) family. Azg-like subfamily.</text>
</comment>
<evidence type="ECO:0000256" key="2">
    <source>
        <dbReference type="ARBA" id="ARBA00005697"/>
    </source>
</evidence>
<dbReference type="PANTHER" id="PTHR43337:SF1">
    <property type="entry name" value="XANTHINE_URACIL PERMEASE C887.17-RELATED"/>
    <property type="match status" value="1"/>
</dbReference>
<feature type="transmembrane region" description="Helical" evidence="8">
    <location>
        <begin position="38"/>
        <end position="59"/>
    </location>
</feature>
<evidence type="ECO:0000256" key="1">
    <source>
        <dbReference type="ARBA" id="ARBA00004127"/>
    </source>
</evidence>
<dbReference type="InterPro" id="IPR045018">
    <property type="entry name" value="Azg-like"/>
</dbReference>
<feature type="transmembrane region" description="Helical" evidence="8">
    <location>
        <begin position="231"/>
        <end position="250"/>
    </location>
</feature>
<feature type="transmembrane region" description="Helical" evidence="8">
    <location>
        <begin position="139"/>
        <end position="162"/>
    </location>
</feature>
<evidence type="ECO:0000313" key="9">
    <source>
        <dbReference type="EMBL" id="CEM35768.1"/>
    </source>
</evidence>
<dbReference type="OMA" id="RKGSYFF"/>
<feature type="transmembrane region" description="Helical" evidence="8">
    <location>
        <begin position="423"/>
        <end position="441"/>
    </location>
</feature>
<dbReference type="STRING" id="1169540.A0A0G4GXR6"/>
<evidence type="ECO:0000256" key="5">
    <source>
        <dbReference type="ARBA" id="ARBA00022989"/>
    </source>
</evidence>
<sequence length="552" mass="59107">MWLPFKALNEYIAESRVGRYFKLKERGSDVATELRGSLATFMTMAYILAVNASIVALSGGPCGVPPFIRPDENVDFAEWEKCNVQVRRDLVVATAASSAVACFLMGAFANMPLALAPGMGINAYFTFNVVWGGIPYETALAAVFIEGIIFVLLAVTGGRAFIARCIPECIKFATAGGIGLFLAHIGLQSSQGIGLVTGNSATLVTAGGCPPEYRDEDPDSDWYQCEDAGRGLSLTMWFGIIALLLMAFLLMKKFKGAVITGIALVTFISWIPGTAVSYFEESVSPGAEERYEYFSKGVDPPSLSLTGLALDFSTFADGSVWNALITFLYIDLLDTTGTLYSMASFAGLMNENGSFEGEARAYMVDGMATVVGSLMGTSPVTTFVESGAGIEEGAKTGLAAVFCSFYFFLALFFAPILASVPPWATGPALILVGSMMIKNLVHIRWDNVGEAVPAFLTVALMPLTYSIAYGLLAGLGAFVILNLPDLIWDLIQGRGFQRLRRSKNVSAKEADSKTSRDDATDFDKVEELPSTQPVTPAKGQLATGQDNDLLKV</sequence>
<evidence type="ECO:0000256" key="7">
    <source>
        <dbReference type="SAM" id="MobiDB-lite"/>
    </source>
</evidence>
<evidence type="ECO:0000256" key="6">
    <source>
        <dbReference type="ARBA" id="ARBA00023136"/>
    </source>
</evidence>
<keyword evidence="3" id="KW-0813">Transport</keyword>
<protein>
    <submittedName>
        <fullName evidence="9">Uncharacterized protein</fullName>
    </submittedName>
</protein>
<keyword evidence="10" id="KW-1185">Reference proteome</keyword>
<dbReference type="InParanoid" id="A0A0G4GXR6"/>
<organism evidence="9 10">
    <name type="scientific">Vitrella brassicaformis (strain CCMP3155)</name>
    <dbReference type="NCBI Taxonomy" id="1169540"/>
    <lineage>
        <taxon>Eukaryota</taxon>
        <taxon>Sar</taxon>
        <taxon>Alveolata</taxon>
        <taxon>Colpodellida</taxon>
        <taxon>Vitrellaceae</taxon>
        <taxon>Vitrella</taxon>
    </lineage>
</organism>
<dbReference type="EMBL" id="CDMY01000867">
    <property type="protein sequence ID" value="CEM35768.1"/>
    <property type="molecule type" value="Genomic_DNA"/>
</dbReference>
<keyword evidence="5 8" id="KW-1133">Transmembrane helix</keyword>
<dbReference type="GO" id="GO:0005345">
    <property type="term" value="F:purine nucleobase transmembrane transporter activity"/>
    <property type="evidence" value="ECO:0007669"/>
    <property type="project" value="TreeGrafter"/>
</dbReference>
<accession>A0A0G4GXR6</accession>
<feature type="transmembrane region" description="Helical" evidence="8">
    <location>
        <begin position="90"/>
        <end position="109"/>
    </location>
</feature>
<dbReference type="PhylomeDB" id="A0A0G4GXR6"/>
<feature type="region of interest" description="Disordered" evidence="7">
    <location>
        <begin position="507"/>
        <end position="552"/>
    </location>
</feature>
<dbReference type="InterPro" id="IPR006043">
    <property type="entry name" value="NCS2"/>
</dbReference>
<dbReference type="GO" id="GO:0015853">
    <property type="term" value="P:adenine transport"/>
    <property type="evidence" value="ECO:0007669"/>
    <property type="project" value="TreeGrafter"/>
</dbReference>
<keyword evidence="4 8" id="KW-0812">Transmembrane</keyword>
<dbReference type="Proteomes" id="UP000041254">
    <property type="component" value="Unassembled WGS sequence"/>
</dbReference>
<evidence type="ECO:0000313" key="10">
    <source>
        <dbReference type="Proteomes" id="UP000041254"/>
    </source>
</evidence>
<feature type="transmembrane region" description="Helical" evidence="8">
    <location>
        <begin position="257"/>
        <end position="279"/>
    </location>
</feature>
<feature type="transmembrane region" description="Helical" evidence="8">
    <location>
        <begin position="398"/>
        <end position="417"/>
    </location>
</feature>
<reference evidence="9 10" key="1">
    <citation type="submission" date="2014-11" db="EMBL/GenBank/DDBJ databases">
        <authorList>
            <person name="Zhu J."/>
            <person name="Qi W."/>
            <person name="Song R."/>
        </authorList>
    </citation>
    <scope>NUCLEOTIDE SEQUENCE [LARGE SCALE GENOMIC DNA]</scope>
</reference>
<dbReference type="GO" id="GO:0005886">
    <property type="term" value="C:plasma membrane"/>
    <property type="evidence" value="ECO:0007669"/>
    <property type="project" value="TreeGrafter"/>
</dbReference>
<dbReference type="OrthoDB" id="435315at2759"/>